<keyword evidence="3" id="KW-0336">GPI-anchor</keyword>
<proteinExistence type="inferred from homology"/>
<name>A0AAV6Y0N5_9LAMI</name>
<keyword evidence="5" id="KW-0325">Glycoprotein</keyword>
<dbReference type="GO" id="GO:0098552">
    <property type="term" value="C:side of membrane"/>
    <property type="evidence" value="ECO:0007669"/>
    <property type="project" value="UniProtKB-KW"/>
</dbReference>
<evidence type="ECO:0000256" key="5">
    <source>
        <dbReference type="ARBA" id="ARBA00023180"/>
    </source>
</evidence>
<sequence>MDYFSGLSISFTIILLFSLGGFSSTVAYDALDPEGNITITWDVVSWNPDGYIASVRIYNFQKYRHIEAPGWRLSWTWAKKEIIWNMLGGEATEQGNCSSFKSDSLPHNCERSPTIVDLLPGAPYNQQSANCCRGGVLSSYVQDPANSITSFKIVVGHSSTVRLPKGFTLLAPGPGYTCGPAKMGKPSKFLTPDKRRAKQAIMTWNVTCTYSQFMAQKTPTCCVSLSAFYNDMLLQSGPYGNVQGELLFKKDRRSFTFESGWAFPSTIYFNGDFCVMPPRDLYPHLPSHSTRLVTSVMTSLVIYYLYMMYCFV</sequence>
<dbReference type="PANTHER" id="PTHR31673:SF50">
    <property type="entry name" value="COBRA-LIKE PROTEIN"/>
    <property type="match status" value="1"/>
</dbReference>
<gene>
    <name evidence="9" type="ORF">BUALT_Bualt02G0160400</name>
</gene>
<dbReference type="AlphaFoldDB" id="A0AAV6Y0N5"/>
<keyword evidence="6" id="KW-0449">Lipoprotein</keyword>
<feature type="chain" id="PRO_5043742375" description="COBRA C-terminal domain-containing protein" evidence="7">
    <location>
        <begin position="28"/>
        <end position="312"/>
    </location>
</feature>
<comment type="caution">
    <text evidence="9">The sequence shown here is derived from an EMBL/GenBank/DDBJ whole genome shotgun (WGS) entry which is preliminary data.</text>
</comment>
<reference evidence="9" key="1">
    <citation type="submission" date="2019-10" db="EMBL/GenBank/DDBJ databases">
        <authorList>
            <person name="Zhang R."/>
            <person name="Pan Y."/>
            <person name="Wang J."/>
            <person name="Ma R."/>
            <person name="Yu S."/>
        </authorList>
    </citation>
    <scope>NUCLEOTIDE SEQUENCE</scope>
    <source>
        <strain evidence="9">LA-IB0</strain>
        <tissue evidence="9">Leaf</tissue>
    </source>
</reference>
<dbReference type="InterPro" id="IPR056900">
    <property type="entry name" value="COB_C"/>
</dbReference>
<keyword evidence="3" id="KW-0472">Membrane</keyword>
<evidence type="ECO:0000256" key="7">
    <source>
        <dbReference type="SAM" id="SignalP"/>
    </source>
</evidence>
<dbReference type="InterPro" id="IPR006918">
    <property type="entry name" value="COBRA_pln"/>
</dbReference>
<dbReference type="GO" id="GO:0030246">
    <property type="term" value="F:carbohydrate binding"/>
    <property type="evidence" value="ECO:0007669"/>
    <property type="project" value="InterPro"/>
</dbReference>
<accession>A0AAV6Y0N5</accession>
<comment type="similarity">
    <text evidence="2">Belongs to the COBRA family.</text>
</comment>
<dbReference type="PIRSF" id="PIRSF038122">
    <property type="entry name" value="COBRA"/>
    <property type="match status" value="1"/>
</dbReference>
<dbReference type="EMBL" id="WHWC01000002">
    <property type="protein sequence ID" value="KAG8388776.1"/>
    <property type="molecule type" value="Genomic_DNA"/>
</dbReference>
<evidence type="ECO:0000259" key="8">
    <source>
        <dbReference type="Pfam" id="PF25079"/>
    </source>
</evidence>
<dbReference type="SUPFAM" id="SSF49384">
    <property type="entry name" value="Carbohydrate-binding domain"/>
    <property type="match status" value="1"/>
</dbReference>
<organism evidence="9 10">
    <name type="scientific">Buddleja alternifolia</name>
    <dbReference type="NCBI Taxonomy" id="168488"/>
    <lineage>
        <taxon>Eukaryota</taxon>
        <taxon>Viridiplantae</taxon>
        <taxon>Streptophyta</taxon>
        <taxon>Embryophyta</taxon>
        <taxon>Tracheophyta</taxon>
        <taxon>Spermatophyta</taxon>
        <taxon>Magnoliopsida</taxon>
        <taxon>eudicotyledons</taxon>
        <taxon>Gunneridae</taxon>
        <taxon>Pentapetalae</taxon>
        <taxon>asterids</taxon>
        <taxon>lamiids</taxon>
        <taxon>Lamiales</taxon>
        <taxon>Scrophulariaceae</taxon>
        <taxon>Buddlejeae</taxon>
        <taxon>Buddleja</taxon>
    </lineage>
</organism>
<dbReference type="GO" id="GO:0005886">
    <property type="term" value="C:plasma membrane"/>
    <property type="evidence" value="ECO:0007669"/>
    <property type="project" value="UniProtKB-SubCell"/>
</dbReference>
<dbReference type="GO" id="GO:0052324">
    <property type="term" value="P:plant-type cell wall cellulose biosynthetic process"/>
    <property type="evidence" value="ECO:0007669"/>
    <property type="project" value="TreeGrafter"/>
</dbReference>
<comment type="subcellular location">
    <subcellularLocation>
        <location evidence="1">Cell membrane</location>
        <topology evidence="1">Lipid-anchor</topology>
        <topology evidence="1">GPI-anchor</topology>
    </subcellularLocation>
</comment>
<dbReference type="GO" id="GO:0010215">
    <property type="term" value="P:cellulose microfibril organization"/>
    <property type="evidence" value="ECO:0007669"/>
    <property type="project" value="InterPro"/>
</dbReference>
<evidence type="ECO:0000256" key="1">
    <source>
        <dbReference type="ARBA" id="ARBA00004609"/>
    </source>
</evidence>
<evidence type="ECO:0000256" key="6">
    <source>
        <dbReference type="ARBA" id="ARBA00023288"/>
    </source>
</evidence>
<dbReference type="InterPro" id="IPR008965">
    <property type="entry name" value="CBM2/CBM3_carb-bd_dom_sf"/>
</dbReference>
<keyword evidence="4 7" id="KW-0732">Signal</keyword>
<dbReference type="Proteomes" id="UP000826271">
    <property type="component" value="Unassembled WGS sequence"/>
</dbReference>
<dbReference type="Pfam" id="PF04833">
    <property type="entry name" value="COBRA"/>
    <property type="match status" value="1"/>
</dbReference>
<evidence type="ECO:0000256" key="4">
    <source>
        <dbReference type="ARBA" id="ARBA00022729"/>
    </source>
</evidence>
<dbReference type="PANTHER" id="PTHR31673">
    <property type="entry name" value="PROTEIN COBRA"/>
    <property type="match status" value="1"/>
</dbReference>
<evidence type="ECO:0000313" key="9">
    <source>
        <dbReference type="EMBL" id="KAG8388776.1"/>
    </source>
</evidence>
<evidence type="ECO:0000256" key="3">
    <source>
        <dbReference type="ARBA" id="ARBA00022622"/>
    </source>
</evidence>
<feature type="signal peptide" evidence="7">
    <location>
        <begin position="1"/>
        <end position="27"/>
    </location>
</feature>
<dbReference type="Pfam" id="PF25079">
    <property type="entry name" value="COB_C"/>
    <property type="match status" value="1"/>
</dbReference>
<evidence type="ECO:0000313" key="10">
    <source>
        <dbReference type="Proteomes" id="UP000826271"/>
    </source>
</evidence>
<feature type="domain" description="COBRA C-terminal" evidence="8">
    <location>
        <begin position="239"/>
        <end position="280"/>
    </location>
</feature>
<evidence type="ECO:0000256" key="2">
    <source>
        <dbReference type="ARBA" id="ARBA00005507"/>
    </source>
</evidence>
<protein>
    <recommendedName>
        <fullName evidence="8">COBRA C-terminal domain-containing protein</fullName>
    </recommendedName>
</protein>
<keyword evidence="10" id="KW-1185">Reference proteome</keyword>